<evidence type="ECO:0000259" key="4">
    <source>
        <dbReference type="PROSITE" id="PS51186"/>
    </source>
</evidence>
<dbReference type="SUPFAM" id="SSF55729">
    <property type="entry name" value="Acyl-CoA N-acyltransferases (Nat)"/>
    <property type="match status" value="1"/>
</dbReference>
<dbReference type="STRING" id="389348.PNK_1137"/>
<dbReference type="FunCoup" id="A0A0U5JDR9">
    <property type="interactions" value="96"/>
</dbReference>
<dbReference type="PROSITE" id="PS51186">
    <property type="entry name" value="GNAT"/>
    <property type="match status" value="1"/>
</dbReference>
<keyword evidence="2 5" id="KW-0012">Acyltransferase</keyword>
<evidence type="ECO:0000313" key="5">
    <source>
        <dbReference type="EMBL" id="CUI16754.1"/>
    </source>
</evidence>
<organism evidence="5 6">
    <name type="scientific">Candidatus Protochlamydia naegleriophila</name>
    <dbReference type="NCBI Taxonomy" id="389348"/>
    <lineage>
        <taxon>Bacteria</taxon>
        <taxon>Pseudomonadati</taxon>
        <taxon>Chlamydiota</taxon>
        <taxon>Chlamydiia</taxon>
        <taxon>Parachlamydiales</taxon>
        <taxon>Parachlamydiaceae</taxon>
        <taxon>Candidatus Protochlamydia</taxon>
    </lineage>
</organism>
<dbReference type="GO" id="GO:0008999">
    <property type="term" value="F:protein-N-terminal-alanine acetyltransferase activity"/>
    <property type="evidence" value="ECO:0007669"/>
    <property type="project" value="TreeGrafter"/>
</dbReference>
<dbReference type="Pfam" id="PF13302">
    <property type="entry name" value="Acetyltransf_3"/>
    <property type="match status" value="1"/>
</dbReference>
<dbReference type="KEGG" id="pnl:PNK_1137"/>
<evidence type="ECO:0000256" key="3">
    <source>
        <dbReference type="ARBA" id="ARBA00038502"/>
    </source>
</evidence>
<dbReference type="AlphaFoldDB" id="A0A0U5JDR9"/>
<sequence length="201" mass="23876">MREHSHFSDSLILKTERLLLKTPQLSHAEALVDFEKRNREFLKPYMATTGEDLFSVYEWEKRLEKWQVEQQHSQSMRLLFFLKGSAHRDLVIGSCHFTQCFRGAFHACYLGYKIDQSHQGYGFMFEGLQHAISYLFDDLNFHRIMANYLPTNLRSEQLLKRLGFMVEGYAKNYLMIDGRWQDHVLTSLTNAHWQEEPHEPI</sequence>
<name>A0A0U5JDR9_9BACT</name>
<reference evidence="6" key="1">
    <citation type="submission" date="2015-09" db="EMBL/GenBank/DDBJ databases">
        <authorList>
            <person name="Bertelli C."/>
        </authorList>
    </citation>
    <scope>NUCLEOTIDE SEQUENCE [LARGE SCALE GENOMIC DNA]</scope>
    <source>
        <strain evidence="6">KNic</strain>
    </source>
</reference>
<dbReference type="EC" id="2.3.1.128" evidence="5"/>
<evidence type="ECO:0000256" key="1">
    <source>
        <dbReference type="ARBA" id="ARBA00022679"/>
    </source>
</evidence>
<dbReference type="InterPro" id="IPR016181">
    <property type="entry name" value="Acyl_CoA_acyltransferase"/>
</dbReference>
<dbReference type="PANTHER" id="PTHR43792">
    <property type="entry name" value="GNAT FAMILY, PUTATIVE (AFU_ORTHOLOGUE AFUA_3G00765)-RELATED-RELATED"/>
    <property type="match status" value="1"/>
</dbReference>
<dbReference type="InterPro" id="IPR000182">
    <property type="entry name" value="GNAT_dom"/>
</dbReference>
<protein>
    <submittedName>
        <fullName evidence="5">Ribosomal-protein-alanine acetyltransferase</fullName>
        <ecNumber evidence="5">2.3.1.128</ecNumber>
    </submittedName>
</protein>
<dbReference type="GO" id="GO:0005737">
    <property type="term" value="C:cytoplasm"/>
    <property type="evidence" value="ECO:0007669"/>
    <property type="project" value="TreeGrafter"/>
</dbReference>
<proteinExistence type="inferred from homology"/>
<accession>A0A0U5JDR9</accession>
<keyword evidence="6" id="KW-1185">Reference proteome</keyword>
<gene>
    <name evidence="5" type="primary">rimJ</name>
    <name evidence="5" type="ORF">PNK_1137</name>
</gene>
<dbReference type="InParanoid" id="A0A0U5JDR9"/>
<dbReference type="RefSeq" id="WP_032125557.1">
    <property type="nucleotide sequence ID" value="NZ_LN879502.1"/>
</dbReference>
<dbReference type="EMBL" id="LN879502">
    <property type="protein sequence ID" value="CUI16754.1"/>
    <property type="molecule type" value="Genomic_DNA"/>
</dbReference>
<evidence type="ECO:0000256" key="2">
    <source>
        <dbReference type="ARBA" id="ARBA00023315"/>
    </source>
</evidence>
<dbReference type="PANTHER" id="PTHR43792:SF8">
    <property type="entry name" value="[RIBOSOMAL PROTEIN US5]-ALANINE N-ACETYLTRANSFERASE"/>
    <property type="match status" value="1"/>
</dbReference>
<dbReference type="InterPro" id="IPR051531">
    <property type="entry name" value="N-acetyltransferase"/>
</dbReference>
<comment type="similarity">
    <text evidence="3">Belongs to the acetyltransferase family. RimJ subfamily.</text>
</comment>
<feature type="domain" description="N-acetyltransferase" evidence="4">
    <location>
        <begin position="43"/>
        <end position="191"/>
    </location>
</feature>
<evidence type="ECO:0000313" key="6">
    <source>
        <dbReference type="Proteomes" id="UP000069902"/>
    </source>
</evidence>
<dbReference type="Proteomes" id="UP000069902">
    <property type="component" value="Chromosome cPNK"/>
</dbReference>
<dbReference type="PATRIC" id="fig|389348.3.peg.1254"/>
<keyword evidence="1 5" id="KW-0808">Transferase</keyword>
<dbReference type="Gene3D" id="3.40.630.30">
    <property type="match status" value="1"/>
</dbReference>